<comment type="similarity">
    <text evidence="2">Belongs to the RNase H family.</text>
</comment>
<evidence type="ECO:0000256" key="7">
    <source>
        <dbReference type="ARBA" id="ARBA00022801"/>
    </source>
</evidence>
<dbReference type="GO" id="GO:0043137">
    <property type="term" value="P:DNA replication, removal of RNA primer"/>
    <property type="evidence" value="ECO:0007669"/>
    <property type="project" value="TreeGrafter"/>
</dbReference>
<dbReference type="PANTHER" id="PTHR10642:SF26">
    <property type="entry name" value="RIBONUCLEASE H1"/>
    <property type="match status" value="1"/>
</dbReference>
<dbReference type="InterPro" id="IPR012337">
    <property type="entry name" value="RNaseH-like_sf"/>
</dbReference>
<keyword evidence="4" id="KW-0540">Nuclease</keyword>
<comment type="catalytic activity">
    <reaction evidence="1">
        <text>Endonucleolytic cleavage to 5'-phosphomonoester.</text>
        <dbReference type="EC" id="3.1.26.4"/>
    </reaction>
</comment>
<evidence type="ECO:0000256" key="5">
    <source>
        <dbReference type="ARBA" id="ARBA00022723"/>
    </source>
</evidence>
<feature type="compositionally biased region" description="Basic and acidic residues" evidence="8">
    <location>
        <begin position="122"/>
        <end position="132"/>
    </location>
</feature>
<sequence>MYGEHSTKLRSIEIGHDAPRVSVTGNNSANLGPRFEVFDAEMLALALALKSAASQARRLNSHSIILFADNQAAVSLITSLDKHPGQFASIAFREAAEKFLHEAPENRIKVCWVPGHNGIEGNERADRLENEGGSKPPGREWASQPHSLFVTNHIRRPPSLTLARFARTYRGHRSTHARLNQIILGHGFFGEYRERFRPDDDPSCPCGQPRQTLDHVLRDCHIHTEARNFLRRVSGPMLDSILFGTQAGLEALAQFLGASSAFTLSP</sequence>
<dbReference type="PANTHER" id="PTHR10642">
    <property type="entry name" value="RIBONUCLEASE H1"/>
    <property type="match status" value="1"/>
</dbReference>
<accession>A0A8H7HX40</accession>
<evidence type="ECO:0000256" key="4">
    <source>
        <dbReference type="ARBA" id="ARBA00022722"/>
    </source>
</evidence>
<keyword evidence="10" id="KW-0808">Transferase</keyword>
<organism evidence="10 11">
    <name type="scientific">Rhizoctonia solani</name>
    <dbReference type="NCBI Taxonomy" id="456999"/>
    <lineage>
        <taxon>Eukaryota</taxon>
        <taxon>Fungi</taxon>
        <taxon>Dikarya</taxon>
        <taxon>Basidiomycota</taxon>
        <taxon>Agaricomycotina</taxon>
        <taxon>Agaricomycetes</taxon>
        <taxon>Cantharellales</taxon>
        <taxon>Ceratobasidiaceae</taxon>
        <taxon>Rhizoctonia</taxon>
    </lineage>
</organism>
<dbReference type="SUPFAM" id="SSF53098">
    <property type="entry name" value="Ribonuclease H-like"/>
    <property type="match status" value="1"/>
</dbReference>
<comment type="caution">
    <text evidence="10">The sequence shown here is derived from an EMBL/GenBank/DDBJ whole genome shotgun (WGS) entry which is preliminary data.</text>
</comment>
<dbReference type="AlphaFoldDB" id="A0A8H7HX40"/>
<dbReference type="InterPro" id="IPR050092">
    <property type="entry name" value="RNase_H"/>
</dbReference>
<evidence type="ECO:0000313" key="10">
    <source>
        <dbReference type="EMBL" id="KAF8709317.1"/>
    </source>
</evidence>
<keyword evidence="10" id="KW-0695">RNA-directed DNA polymerase</keyword>
<keyword evidence="5" id="KW-0479">Metal-binding</keyword>
<dbReference type="Gene3D" id="3.30.420.10">
    <property type="entry name" value="Ribonuclease H-like superfamily/Ribonuclease H"/>
    <property type="match status" value="1"/>
</dbReference>
<evidence type="ECO:0000256" key="1">
    <source>
        <dbReference type="ARBA" id="ARBA00000077"/>
    </source>
</evidence>
<evidence type="ECO:0000256" key="8">
    <source>
        <dbReference type="SAM" id="MobiDB-lite"/>
    </source>
</evidence>
<dbReference type="Pfam" id="PF00075">
    <property type="entry name" value="RNase_H"/>
    <property type="match status" value="1"/>
</dbReference>
<keyword evidence="6" id="KW-0255">Endonuclease</keyword>
<evidence type="ECO:0000256" key="2">
    <source>
        <dbReference type="ARBA" id="ARBA00005300"/>
    </source>
</evidence>
<proteinExistence type="inferred from homology"/>
<dbReference type="Proteomes" id="UP000602905">
    <property type="component" value="Unassembled WGS sequence"/>
</dbReference>
<evidence type="ECO:0000256" key="3">
    <source>
        <dbReference type="ARBA" id="ARBA00012180"/>
    </source>
</evidence>
<reference evidence="10" key="1">
    <citation type="submission" date="2020-09" db="EMBL/GenBank/DDBJ databases">
        <title>Comparative genome analyses of four rice-infecting Rhizoctonia solani isolates reveal extensive enrichment of homogalacturonan modification genes.</title>
        <authorList>
            <person name="Lee D.-Y."/>
            <person name="Jeon J."/>
            <person name="Kim K.-T."/>
            <person name="Cheong K."/>
            <person name="Song H."/>
            <person name="Choi G."/>
            <person name="Ko J."/>
            <person name="Opiyo S.O."/>
            <person name="Zuo S."/>
            <person name="Madhav S."/>
            <person name="Lee Y.-H."/>
            <person name="Wang G.-L."/>
        </authorList>
    </citation>
    <scope>NUCLEOTIDE SEQUENCE</scope>
    <source>
        <strain evidence="10">AG1-IA WGL</strain>
    </source>
</reference>
<dbReference type="GO" id="GO:0004523">
    <property type="term" value="F:RNA-DNA hybrid ribonuclease activity"/>
    <property type="evidence" value="ECO:0007669"/>
    <property type="project" value="UniProtKB-EC"/>
</dbReference>
<dbReference type="GO" id="GO:0046872">
    <property type="term" value="F:metal ion binding"/>
    <property type="evidence" value="ECO:0007669"/>
    <property type="project" value="UniProtKB-KW"/>
</dbReference>
<dbReference type="CDD" id="cd09276">
    <property type="entry name" value="Rnase_HI_RT_non_LTR"/>
    <property type="match status" value="1"/>
</dbReference>
<dbReference type="OrthoDB" id="3229437at2759"/>
<dbReference type="EC" id="3.1.26.4" evidence="3"/>
<dbReference type="PROSITE" id="PS50879">
    <property type="entry name" value="RNASE_H_1"/>
    <property type="match status" value="1"/>
</dbReference>
<dbReference type="InterPro" id="IPR036397">
    <property type="entry name" value="RNaseH_sf"/>
</dbReference>
<evidence type="ECO:0000256" key="6">
    <source>
        <dbReference type="ARBA" id="ARBA00022759"/>
    </source>
</evidence>
<gene>
    <name evidence="10" type="ORF">RHS03_02650</name>
</gene>
<evidence type="ECO:0000259" key="9">
    <source>
        <dbReference type="PROSITE" id="PS50879"/>
    </source>
</evidence>
<feature type="non-terminal residue" evidence="10">
    <location>
        <position position="1"/>
    </location>
</feature>
<feature type="region of interest" description="Disordered" evidence="8">
    <location>
        <begin position="122"/>
        <end position="143"/>
    </location>
</feature>
<feature type="domain" description="RNase H type-1" evidence="9">
    <location>
        <begin position="1"/>
        <end position="134"/>
    </location>
</feature>
<evidence type="ECO:0000313" key="11">
    <source>
        <dbReference type="Proteomes" id="UP000602905"/>
    </source>
</evidence>
<dbReference type="GO" id="GO:0003676">
    <property type="term" value="F:nucleic acid binding"/>
    <property type="evidence" value="ECO:0007669"/>
    <property type="project" value="InterPro"/>
</dbReference>
<keyword evidence="10" id="KW-0548">Nucleotidyltransferase</keyword>
<dbReference type="EMBL" id="JACYCD010000048">
    <property type="protein sequence ID" value="KAF8709317.1"/>
    <property type="molecule type" value="Genomic_DNA"/>
</dbReference>
<dbReference type="GO" id="GO:0003964">
    <property type="term" value="F:RNA-directed DNA polymerase activity"/>
    <property type="evidence" value="ECO:0007669"/>
    <property type="project" value="UniProtKB-KW"/>
</dbReference>
<protein>
    <recommendedName>
        <fullName evidence="3">ribonuclease H</fullName>
        <ecNumber evidence="3">3.1.26.4</ecNumber>
    </recommendedName>
</protein>
<dbReference type="InterPro" id="IPR002156">
    <property type="entry name" value="RNaseH_domain"/>
</dbReference>
<keyword evidence="7" id="KW-0378">Hydrolase</keyword>
<name>A0A8H7HX40_9AGAM</name>